<feature type="transmembrane region" description="Helical" evidence="8">
    <location>
        <begin position="322"/>
        <end position="342"/>
    </location>
</feature>
<feature type="transmembrane region" description="Helical" evidence="8">
    <location>
        <begin position="144"/>
        <end position="167"/>
    </location>
</feature>
<dbReference type="Proteomes" id="UP000680348">
    <property type="component" value="Unassembled WGS sequence"/>
</dbReference>
<keyword evidence="6 8" id="KW-0472">Membrane</keyword>
<comment type="caution">
    <text evidence="10">The sequence shown here is derived from an EMBL/GenBank/DDBJ whole genome shotgun (WGS) entry which is preliminary data.</text>
</comment>
<evidence type="ECO:0000256" key="1">
    <source>
        <dbReference type="ARBA" id="ARBA00004429"/>
    </source>
</evidence>
<name>A0A942I934_9HYPH</name>
<dbReference type="InterPro" id="IPR010656">
    <property type="entry name" value="DctM"/>
</dbReference>
<feature type="transmembrane region" description="Helical" evidence="8">
    <location>
        <begin position="173"/>
        <end position="196"/>
    </location>
</feature>
<comment type="function">
    <text evidence="7">Part of the tripartite ATP-independent periplasmic (TRAP) transport system.</text>
</comment>
<feature type="transmembrane region" description="Helical" evidence="8">
    <location>
        <begin position="379"/>
        <end position="397"/>
    </location>
</feature>
<dbReference type="AlphaFoldDB" id="A0A942I934"/>
<keyword evidence="2" id="KW-1003">Cell membrane</keyword>
<reference evidence="10" key="1">
    <citation type="submission" date="2021-04" db="EMBL/GenBank/DDBJ databases">
        <title>Pseudaminobacter soli sp. nov., isolated from paddy soil contaminated by heavy metals.</title>
        <authorList>
            <person name="Zhang K."/>
        </authorList>
    </citation>
    <scope>NUCLEOTIDE SEQUENCE</scope>
    <source>
        <strain evidence="10">19-2017</strain>
    </source>
</reference>
<sequence length="442" mass="48600">MSSEFITLFMFASMLLLMATGQRVYGVIGAVGSAAALMLWGKGSFELPFNAAFQVLNWYPLITVPFFVFMGYMLSESGIAKNLYRMFHVWFGSVRGGLAIGTMGLMIIISMVNGLSVAGMAIGATVALPELLRRGYDKVMITGVIQGGSSLGIMGPPSVVLILYAMIARQPVLQLWLAGIGPFILMAIIFTAYIYIRCRLQPELGPALPPEERASITTREKLVLLREGLLPFGLFAIIMTLFLSGTTSLVETSMVAALLALLAAWATGRLNHQVLETTTRNTLAVSAMFLWIILGALCFSAVYDGLGAIKAIESLLLNTWELSPWGVLSMMLLSFIILGMFLDDTAMLVIVAPLYIPLVKVLGFDLIWFGILYTITCQIAYIVPPFGYNLFLMRAMAPPEITIVDIYKSIIPFFFLMVFSMIIIMIFPDIAMWLPDVYSGKR</sequence>
<evidence type="ECO:0000256" key="5">
    <source>
        <dbReference type="ARBA" id="ARBA00022989"/>
    </source>
</evidence>
<keyword evidence="7" id="KW-0813">Transport</keyword>
<feature type="transmembrane region" description="Helical" evidence="8">
    <location>
        <begin position="223"/>
        <end position="243"/>
    </location>
</feature>
<dbReference type="Pfam" id="PF06808">
    <property type="entry name" value="DctM"/>
    <property type="match status" value="1"/>
</dbReference>
<dbReference type="PANTHER" id="PTHR33362">
    <property type="entry name" value="SIALIC ACID TRAP TRANSPORTER PERMEASE PROTEIN SIAT-RELATED"/>
    <property type="match status" value="1"/>
</dbReference>
<feature type="transmembrane region" description="Helical" evidence="8">
    <location>
        <begin position="409"/>
        <end position="434"/>
    </location>
</feature>
<feature type="transmembrane region" description="Helical" evidence="8">
    <location>
        <begin position="115"/>
        <end position="132"/>
    </location>
</feature>
<accession>A0A942I934</accession>
<gene>
    <name evidence="10" type="ORF">KEU06_15180</name>
</gene>
<organism evidence="10 11">
    <name type="scientific">Pseudaminobacter soli</name>
    <name type="common">ex Zhang et al. 2022</name>
    <dbReference type="NCBI Taxonomy" id="2831468"/>
    <lineage>
        <taxon>Bacteria</taxon>
        <taxon>Pseudomonadati</taxon>
        <taxon>Pseudomonadota</taxon>
        <taxon>Alphaproteobacteria</taxon>
        <taxon>Hyphomicrobiales</taxon>
        <taxon>Phyllobacteriaceae</taxon>
        <taxon>Pseudaminobacter</taxon>
    </lineage>
</organism>
<feature type="transmembrane region" description="Helical" evidence="8">
    <location>
        <begin position="87"/>
        <end position="109"/>
    </location>
</feature>
<keyword evidence="4 8" id="KW-0812">Transmembrane</keyword>
<feature type="domain" description="TRAP C4-dicarboxylate transport system permease DctM subunit" evidence="9">
    <location>
        <begin position="11"/>
        <end position="429"/>
    </location>
</feature>
<feature type="transmembrane region" description="Helical" evidence="8">
    <location>
        <begin position="282"/>
        <end position="302"/>
    </location>
</feature>
<keyword evidence="3 7" id="KW-0997">Cell inner membrane</keyword>
<evidence type="ECO:0000256" key="4">
    <source>
        <dbReference type="ARBA" id="ARBA00022692"/>
    </source>
</evidence>
<dbReference type="EMBL" id="JAGWCR010000007">
    <property type="protein sequence ID" value="MBS3649955.1"/>
    <property type="molecule type" value="Genomic_DNA"/>
</dbReference>
<keyword evidence="11" id="KW-1185">Reference proteome</keyword>
<evidence type="ECO:0000256" key="3">
    <source>
        <dbReference type="ARBA" id="ARBA00022519"/>
    </source>
</evidence>
<keyword evidence="5 8" id="KW-1133">Transmembrane helix</keyword>
<feature type="transmembrane region" description="Helical" evidence="8">
    <location>
        <begin position="58"/>
        <end position="75"/>
    </location>
</feature>
<evidence type="ECO:0000256" key="2">
    <source>
        <dbReference type="ARBA" id="ARBA00022475"/>
    </source>
</evidence>
<protein>
    <submittedName>
        <fullName evidence="10">TRAP transporter large permease subunit</fullName>
    </submittedName>
</protein>
<evidence type="ECO:0000259" key="9">
    <source>
        <dbReference type="Pfam" id="PF06808"/>
    </source>
</evidence>
<proteinExistence type="predicted"/>
<dbReference type="InterPro" id="IPR004681">
    <property type="entry name" value="TRAP_DctM"/>
</dbReference>
<dbReference type="GO" id="GO:0005886">
    <property type="term" value="C:plasma membrane"/>
    <property type="evidence" value="ECO:0007669"/>
    <property type="project" value="UniProtKB-SubCell"/>
</dbReference>
<dbReference type="RefSeq" id="WP_188255499.1">
    <property type="nucleotide sequence ID" value="NZ_JABVCF010000007.1"/>
</dbReference>
<evidence type="ECO:0000256" key="6">
    <source>
        <dbReference type="ARBA" id="ARBA00023136"/>
    </source>
</evidence>
<comment type="subcellular location">
    <subcellularLocation>
        <location evidence="1 7">Cell inner membrane</location>
        <topology evidence="1 7">Multi-pass membrane protein</topology>
    </subcellularLocation>
</comment>
<evidence type="ECO:0000313" key="11">
    <source>
        <dbReference type="Proteomes" id="UP000680348"/>
    </source>
</evidence>
<dbReference type="GO" id="GO:0022857">
    <property type="term" value="F:transmembrane transporter activity"/>
    <property type="evidence" value="ECO:0007669"/>
    <property type="project" value="UniProtKB-UniRule"/>
</dbReference>
<evidence type="ECO:0000313" key="10">
    <source>
        <dbReference type="EMBL" id="MBS3649955.1"/>
    </source>
</evidence>
<evidence type="ECO:0000256" key="7">
    <source>
        <dbReference type="RuleBase" id="RU369079"/>
    </source>
</evidence>
<evidence type="ECO:0000256" key="8">
    <source>
        <dbReference type="SAM" id="Phobius"/>
    </source>
</evidence>
<feature type="transmembrane region" description="Helical" evidence="8">
    <location>
        <begin position="249"/>
        <end position="270"/>
    </location>
</feature>
<dbReference type="PANTHER" id="PTHR33362:SF5">
    <property type="entry name" value="C4-DICARBOXYLATE TRAP TRANSPORTER LARGE PERMEASE PROTEIN DCTM"/>
    <property type="match status" value="1"/>
</dbReference>